<gene>
    <name evidence="5" type="ORF">HKK74_11780</name>
</gene>
<evidence type="ECO:0008006" key="7">
    <source>
        <dbReference type="Google" id="ProtNLM"/>
    </source>
</evidence>
<sequence>MNSAHLDYEMLADLAEGIVNDDLAASATEHLADCEECRDRSAELADVSRLLAESAVPPMPEKLAARIDAAIAAESVSTATVASLQARRGRRHLRMLSAAAAAIVVVGGAVAVGRSAMESPSVPADAHNQIPAQERTDRSTSSSAGASGEQSETAPKSAPQKLSGTYPVARTGTDYQDTTVGTQITDTLRRGDLPVTQPTGQLSACVQRVAAGKQPVLVDVAGYAGRPATVIVLPGSAGGSELDVWIVGSKCSVDTSDVIKHTSASR</sequence>
<name>A0ABR7LMV3_9ACTN</name>
<evidence type="ECO:0000313" key="5">
    <source>
        <dbReference type="EMBL" id="MBC6466174.1"/>
    </source>
</evidence>
<proteinExistence type="predicted"/>
<feature type="transmembrane region" description="Helical" evidence="4">
    <location>
        <begin position="93"/>
        <end position="113"/>
    </location>
</feature>
<keyword evidence="4" id="KW-0812">Transmembrane</keyword>
<evidence type="ECO:0000313" key="6">
    <source>
        <dbReference type="Proteomes" id="UP000805614"/>
    </source>
</evidence>
<evidence type="ECO:0000256" key="3">
    <source>
        <dbReference type="SAM" id="MobiDB-lite"/>
    </source>
</evidence>
<keyword evidence="4" id="KW-1133">Transmembrane helix</keyword>
<feature type="region of interest" description="Disordered" evidence="3">
    <location>
        <begin position="119"/>
        <end position="181"/>
    </location>
</feature>
<dbReference type="RefSeq" id="WP_187243188.1">
    <property type="nucleotide sequence ID" value="NZ_BAAAOK010000059.1"/>
</dbReference>
<evidence type="ECO:0000256" key="2">
    <source>
        <dbReference type="ARBA" id="ARBA00023163"/>
    </source>
</evidence>
<evidence type="ECO:0000256" key="1">
    <source>
        <dbReference type="ARBA" id="ARBA00023015"/>
    </source>
</evidence>
<keyword evidence="1" id="KW-0805">Transcription regulation</keyword>
<dbReference type="InterPro" id="IPR041916">
    <property type="entry name" value="Anti_sigma_zinc_sf"/>
</dbReference>
<dbReference type="Proteomes" id="UP000805614">
    <property type="component" value="Unassembled WGS sequence"/>
</dbReference>
<reference evidence="5 6" key="1">
    <citation type="submission" date="2020-06" db="EMBL/GenBank/DDBJ databases">
        <title>Actinomadura xiongansis sp. nov., isolated from soil of Baiyangdian.</title>
        <authorList>
            <person name="Zhang X."/>
        </authorList>
    </citation>
    <scope>NUCLEOTIDE SEQUENCE [LARGE SCALE GENOMIC DNA]</scope>
    <source>
        <strain evidence="5 6">HBUM206468</strain>
    </source>
</reference>
<organism evidence="5 6">
    <name type="scientific">Actinomadura alba</name>
    <dbReference type="NCBI Taxonomy" id="406431"/>
    <lineage>
        <taxon>Bacteria</taxon>
        <taxon>Bacillati</taxon>
        <taxon>Actinomycetota</taxon>
        <taxon>Actinomycetes</taxon>
        <taxon>Streptosporangiales</taxon>
        <taxon>Thermomonosporaceae</taxon>
        <taxon>Actinomadura</taxon>
    </lineage>
</organism>
<keyword evidence="4" id="KW-0472">Membrane</keyword>
<keyword evidence="2" id="KW-0804">Transcription</keyword>
<dbReference type="Gene3D" id="1.10.10.1320">
    <property type="entry name" value="Anti-sigma factor, zinc-finger domain"/>
    <property type="match status" value="1"/>
</dbReference>
<keyword evidence="6" id="KW-1185">Reference proteome</keyword>
<comment type="caution">
    <text evidence="5">The sequence shown here is derived from an EMBL/GenBank/DDBJ whole genome shotgun (WGS) entry which is preliminary data.</text>
</comment>
<accession>A0ABR7LMV3</accession>
<protein>
    <recommendedName>
        <fullName evidence="7">Zinc-finger</fullName>
    </recommendedName>
</protein>
<dbReference type="EMBL" id="JABVEC010000007">
    <property type="protein sequence ID" value="MBC6466174.1"/>
    <property type="molecule type" value="Genomic_DNA"/>
</dbReference>
<evidence type="ECO:0000256" key="4">
    <source>
        <dbReference type="SAM" id="Phobius"/>
    </source>
</evidence>
<feature type="compositionally biased region" description="Low complexity" evidence="3">
    <location>
        <begin position="139"/>
        <end position="153"/>
    </location>
</feature>